<dbReference type="OrthoDB" id="4560923at2"/>
<dbReference type="Gene3D" id="3.30.530.20">
    <property type="match status" value="1"/>
</dbReference>
<dbReference type="EMBL" id="BAEH01000042">
    <property type="protein sequence ID" value="GAB17921.1"/>
    <property type="molecule type" value="Genomic_DNA"/>
</dbReference>
<reference evidence="1 2" key="1">
    <citation type="submission" date="2011-12" db="EMBL/GenBank/DDBJ databases">
        <title>Whole genome shotgun sequence of Gordonia effusa NBRC 100432.</title>
        <authorList>
            <person name="Yoshida I."/>
            <person name="Takarada H."/>
            <person name="Hosoyama A."/>
            <person name="Tsuchikane K."/>
            <person name="Katsumata H."/>
            <person name="Yamazaki S."/>
            <person name="Fujita N."/>
        </authorList>
    </citation>
    <scope>NUCLEOTIDE SEQUENCE [LARGE SCALE GENOMIC DNA]</scope>
    <source>
        <strain evidence="1 2">NBRC 100432</strain>
    </source>
</reference>
<dbReference type="Pfam" id="PF10604">
    <property type="entry name" value="Polyketide_cyc2"/>
    <property type="match status" value="1"/>
</dbReference>
<proteinExistence type="predicted"/>
<keyword evidence="2" id="KW-1185">Reference proteome</keyword>
<dbReference type="eggNOG" id="COG5637">
    <property type="taxonomic scope" value="Bacteria"/>
</dbReference>
<dbReference type="InterPro" id="IPR019587">
    <property type="entry name" value="Polyketide_cyclase/dehydratase"/>
</dbReference>
<evidence type="ECO:0000313" key="2">
    <source>
        <dbReference type="Proteomes" id="UP000035034"/>
    </source>
</evidence>
<evidence type="ECO:0000313" key="1">
    <source>
        <dbReference type="EMBL" id="GAB17921.1"/>
    </source>
</evidence>
<gene>
    <name evidence="1" type="ORF">GOEFS_042_00120</name>
</gene>
<protein>
    <recommendedName>
        <fullName evidence="3">Coenzyme Q-binding protein COQ10 START domain-containing protein</fullName>
    </recommendedName>
</protein>
<accession>H0QYM0</accession>
<sequence length="152" mass="16557">MTVIRRQVVANAPRELAFAHVNNYRSVPTWMFGVTKFTPLTEQTEGLDSTFDATMKIGPKSLHSTLRTTEWVENELIKLESIDGISAGTTWRFADAEGGRTAVDVEFAYNLPGGLAGRALAAIIEPVVGQAIRYTETTLTKQVEAAASAPEE</sequence>
<comment type="caution">
    <text evidence="1">The sequence shown here is derived from an EMBL/GenBank/DDBJ whole genome shotgun (WGS) entry which is preliminary data.</text>
</comment>
<name>H0QYM0_9ACTN</name>
<dbReference type="RefSeq" id="WP_007317258.1">
    <property type="nucleotide sequence ID" value="NZ_BAEH01000042.1"/>
</dbReference>
<evidence type="ECO:0008006" key="3">
    <source>
        <dbReference type="Google" id="ProtNLM"/>
    </source>
</evidence>
<dbReference type="SUPFAM" id="SSF55961">
    <property type="entry name" value="Bet v1-like"/>
    <property type="match status" value="1"/>
</dbReference>
<dbReference type="InterPro" id="IPR023393">
    <property type="entry name" value="START-like_dom_sf"/>
</dbReference>
<dbReference type="AlphaFoldDB" id="H0QYM0"/>
<dbReference type="Proteomes" id="UP000035034">
    <property type="component" value="Unassembled WGS sequence"/>
</dbReference>
<organism evidence="1 2">
    <name type="scientific">Gordonia effusa NBRC 100432</name>
    <dbReference type="NCBI Taxonomy" id="1077974"/>
    <lineage>
        <taxon>Bacteria</taxon>
        <taxon>Bacillati</taxon>
        <taxon>Actinomycetota</taxon>
        <taxon>Actinomycetes</taxon>
        <taxon>Mycobacteriales</taxon>
        <taxon>Gordoniaceae</taxon>
        <taxon>Gordonia</taxon>
    </lineage>
</organism>